<dbReference type="Pfam" id="PF00657">
    <property type="entry name" value="Lipase_GDSL"/>
    <property type="match status" value="1"/>
</dbReference>
<dbReference type="PANTHER" id="PTHR45648:SF85">
    <property type="entry name" value="A, PUTATIVE (AFU_ORTHOLOGUE AFUA_2G10760)-RELATED"/>
    <property type="match status" value="1"/>
</dbReference>
<feature type="non-terminal residue" evidence="2">
    <location>
        <position position="1"/>
    </location>
</feature>
<dbReference type="OrthoDB" id="1600564at2759"/>
<name>W4K5D0_HETIT</name>
<dbReference type="CDD" id="cd01846">
    <property type="entry name" value="fatty_acyltransferase_like"/>
    <property type="match status" value="1"/>
</dbReference>
<sequence length="300" mass="33651">VTAAPASHSSFDWNAVKYVYAFGDSYSFVQGTTGFPNFSFIGDAFHPAFTSEQLLSNEIVPKNTSSDGSNWLELLTGCGQGHPSKCKQQLWDFAFAGADIDKDLHVWLPLHHNFTVDLVDQVNQWAQYASDVIPHKPNKSTMTFWWIGINDTNDVAGQNACNFNAFWNSEMDSYFRAVELAYTVGLRGTHLFVNVPPGERTPASLPNPTKAAIQKQRIAEYNAALDARVDQFAAAHPTSTVLKFDANAWFNKVLNNYKMFGFSNITSYCTCKDPTFFWYNTGHPTEHVHRLLAQTLEIDL</sequence>
<evidence type="ECO:0000313" key="2">
    <source>
        <dbReference type="EMBL" id="ETW81017.1"/>
    </source>
</evidence>
<dbReference type="InterPro" id="IPR001087">
    <property type="entry name" value="GDSL"/>
</dbReference>
<evidence type="ECO:0008006" key="4">
    <source>
        <dbReference type="Google" id="ProtNLM"/>
    </source>
</evidence>
<evidence type="ECO:0000256" key="1">
    <source>
        <dbReference type="ARBA" id="ARBA00022801"/>
    </source>
</evidence>
<dbReference type="KEGG" id="hir:HETIRDRAFT_240452"/>
<dbReference type="GeneID" id="20668856"/>
<proteinExistence type="predicted"/>
<protein>
    <recommendedName>
        <fullName evidence="4">Carbohydrate esterase family 16 protein</fullName>
    </recommendedName>
</protein>
<keyword evidence="1" id="KW-0378">Hydrolase</keyword>
<dbReference type="STRING" id="747525.W4K5D0"/>
<organism evidence="2 3">
    <name type="scientific">Heterobasidion irregulare (strain TC 32-1)</name>
    <dbReference type="NCBI Taxonomy" id="747525"/>
    <lineage>
        <taxon>Eukaryota</taxon>
        <taxon>Fungi</taxon>
        <taxon>Dikarya</taxon>
        <taxon>Basidiomycota</taxon>
        <taxon>Agaricomycotina</taxon>
        <taxon>Agaricomycetes</taxon>
        <taxon>Russulales</taxon>
        <taxon>Bondarzewiaceae</taxon>
        <taxon>Heterobasidion</taxon>
        <taxon>Heterobasidion annosum species complex</taxon>
    </lineage>
</organism>
<keyword evidence="3" id="KW-1185">Reference proteome</keyword>
<accession>W4K5D0</accession>
<dbReference type="RefSeq" id="XP_009547698.1">
    <property type="nucleotide sequence ID" value="XM_009549403.1"/>
</dbReference>
<dbReference type="InterPro" id="IPR036514">
    <property type="entry name" value="SGNH_hydro_sf"/>
</dbReference>
<dbReference type="PANTHER" id="PTHR45648">
    <property type="entry name" value="GDSL LIPASE/ACYLHYDROLASE FAMILY PROTEIN (AFU_ORTHOLOGUE AFUA_4G14700)"/>
    <property type="match status" value="1"/>
</dbReference>
<dbReference type="Proteomes" id="UP000030671">
    <property type="component" value="Unassembled WGS sequence"/>
</dbReference>
<feature type="non-terminal residue" evidence="2">
    <location>
        <position position="300"/>
    </location>
</feature>
<evidence type="ECO:0000313" key="3">
    <source>
        <dbReference type="Proteomes" id="UP000030671"/>
    </source>
</evidence>
<dbReference type="eggNOG" id="ENOG502S09J">
    <property type="taxonomic scope" value="Eukaryota"/>
</dbReference>
<dbReference type="HOGENOM" id="CLU_015101_4_0_1"/>
<dbReference type="Gene3D" id="3.40.50.1110">
    <property type="entry name" value="SGNH hydrolase"/>
    <property type="match status" value="1"/>
</dbReference>
<reference evidence="2 3" key="1">
    <citation type="journal article" date="2012" name="New Phytol.">
        <title>Insight into trade-off between wood decay and parasitism from the genome of a fungal forest pathogen.</title>
        <authorList>
            <person name="Olson A."/>
            <person name="Aerts A."/>
            <person name="Asiegbu F."/>
            <person name="Belbahri L."/>
            <person name="Bouzid O."/>
            <person name="Broberg A."/>
            <person name="Canback B."/>
            <person name="Coutinho P.M."/>
            <person name="Cullen D."/>
            <person name="Dalman K."/>
            <person name="Deflorio G."/>
            <person name="van Diepen L.T."/>
            <person name="Dunand C."/>
            <person name="Duplessis S."/>
            <person name="Durling M."/>
            <person name="Gonthier P."/>
            <person name="Grimwood J."/>
            <person name="Fossdal C.G."/>
            <person name="Hansson D."/>
            <person name="Henrissat B."/>
            <person name="Hietala A."/>
            <person name="Himmelstrand K."/>
            <person name="Hoffmeister D."/>
            <person name="Hogberg N."/>
            <person name="James T.Y."/>
            <person name="Karlsson M."/>
            <person name="Kohler A."/>
            <person name="Kues U."/>
            <person name="Lee Y.H."/>
            <person name="Lin Y.C."/>
            <person name="Lind M."/>
            <person name="Lindquist E."/>
            <person name="Lombard V."/>
            <person name="Lucas S."/>
            <person name="Lunden K."/>
            <person name="Morin E."/>
            <person name="Murat C."/>
            <person name="Park J."/>
            <person name="Raffaello T."/>
            <person name="Rouze P."/>
            <person name="Salamov A."/>
            <person name="Schmutz J."/>
            <person name="Solheim H."/>
            <person name="Stahlberg J."/>
            <person name="Velez H."/>
            <person name="de Vries R.P."/>
            <person name="Wiebenga A."/>
            <person name="Woodward S."/>
            <person name="Yakovlev I."/>
            <person name="Garbelotto M."/>
            <person name="Martin F."/>
            <person name="Grigoriev I.V."/>
            <person name="Stenlid J."/>
        </authorList>
    </citation>
    <scope>NUCLEOTIDE SEQUENCE [LARGE SCALE GENOMIC DNA]</scope>
    <source>
        <strain evidence="2 3">TC 32-1</strain>
    </source>
</reference>
<dbReference type="EMBL" id="KI925459">
    <property type="protein sequence ID" value="ETW81017.1"/>
    <property type="molecule type" value="Genomic_DNA"/>
</dbReference>
<dbReference type="SUPFAM" id="SSF52266">
    <property type="entry name" value="SGNH hydrolase"/>
    <property type="match status" value="1"/>
</dbReference>
<gene>
    <name evidence="2" type="ORF">HETIRDRAFT_240452</name>
</gene>
<dbReference type="InterPro" id="IPR051058">
    <property type="entry name" value="GDSL_Est/Lipase"/>
</dbReference>
<dbReference type="InParanoid" id="W4K5D0"/>
<dbReference type="AlphaFoldDB" id="W4K5D0"/>
<dbReference type="GO" id="GO:0016788">
    <property type="term" value="F:hydrolase activity, acting on ester bonds"/>
    <property type="evidence" value="ECO:0007669"/>
    <property type="project" value="InterPro"/>
</dbReference>